<dbReference type="InterPro" id="IPR009685">
    <property type="entry name" value="MEA1"/>
</dbReference>
<proteinExistence type="predicted"/>
<accession>A0A0P4WCE3</accession>
<dbReference type="AlphaFoldDB" id="A0A0P4WCE3"/>
<comment type="function">
    <text evidence="1">May play an important role in spermatogenesis and/or testis development.</text>
</comment>
<name>A0A0P4WCE3_SCYOL</name>
<keyword evidence="6" id="KW-0744">Spermatogenesis</keyword>
<keyword evidence="5" id="KW-0221">Differentiation</keyword>
<dbReference type="GO" id="GO:0030154">
    <property type="term" value="P:cell differentiation"/>
    <property type="evidence" value="ECO:0007669"/>
    <property type="project" value="UniProtKB-KW"/>
</dbReference>
<evidence type="ECO:0000256" key="2">
    <source>
        <dbReference type="ARBA" id="ARBA00022245"/>
    </source>
</evidence>
<dbReference type="Pfam" id="PF06910">
    <property type="entry name" value="MEA1"/>
    <property type="match status" value="1"/>
</dbReference>
<dbReference type="EMBL" id="GDRN01069844">
    <property type="protein sequence ID" value="JAI63987.1"/>
    <property type="molecule type" value="Transcribed_RNA"/>
</dbReference>
<keyword evidence="4" id="KW-0597">Phosphoprotein</keyword>
<evidence type="ECO:0000313" key="8">
    <source>
        <dbReference type="EMBL" id="JAI63988.1"/>
    </source>
</evidence>
<feature type="compositionally biased region" description="Acidic residues" evidence="7">
    <location>
        <begin position="63"/>
        <end position="72"/>
    </location>
</feature>
<protein>
    <recommendedName>
        <fullName evidence="2">Male-enhanced antigen 1</fullName>
    </recommendedName>
</protein>
<evidence type="ECO:0000256" key="5">
    <source>
        <dbReference type="ARBA" id="ARBA00022782"/>
    </source>
</evidence>
<feature type="region of interest" description="Disordered" evidence="7">
    <location>
        <begin position="1"/>
        <end position="124"/>
    </location>
</feature>
<evidence type="ECO:0000256" key="1">
    <source>
        <dbReference type="ARBA" id="ARBA00002540"/>
    </source>
</evidence>
<dbReference type="PANTHER" id="PTHR17005">
    <property type="entry name" value="MALE-ENHANCED ANTIGEN-1"/>
    <property type="match status" value="1"/>
</dbReference>
<evidence type="ECO:0000256" key="6">
    <source>
        <dbReference type="ARBA" id="ARBA00022871"/>
    </source>
</evidence>
<dbReference type="EMBL" id="GDRN01069843">
    <property type="protein sequence ID" value="JAI63988.1"/>
    <property type="molecule type" value="Transcribed_RNA"/>
</dbReference>
<sequence>MSPVPEPMHGGRQGPGGVEEDEDLTSPGGLPPGPVLPSSSDEELDPSDPGNAPPGYQPLPQDFEADDEDQENGIDYSSLSGLMSALATHGAHTIPADEDEGAEAAGTQEDDGKRDVLPPAGESAQKWEAEVAKEIAVVWNSDPPAPDRLQLDCGKVEQIKSAMASFTLPESAIPPWAQNLSDEEWKSQVSNLLARQGSQ</sequence>
<keyword evidence="3" id="KW-0217">Developmental protein</keyword>
<reference evidence="8" key="1">
    <citation type="submission" date="2015-09" db="EMBL/GenBank/DDBJ databases">
        <title>Scylla olivacea transcriptome.</title>
        <authorList>
            <person name="Ikhwanuddin M."/>
        </authorList>
    </citation>
    <scope>NUCLEOTIDE SEQUENCE</scope>
</reference>
<evidence type="ECO:0000256" key="3">
    <source>
        <dbReference type="ARBA" id="ARBA00022473"/>
    </source>
</evidence>
<dbReference type="GO" id="GO:0007283">
    <property type="term" value="P:spermatogenesis"/>
    <property type="evidence" value="ECO:0007669"/>
    <property type="project" value="UniProtKB-KW"/>
</dbReference>
<evidence type="ECO:0000256" key="4">
    <source>
        <dbReference type="ARBA" id="ARBA00022553"/>
    </source>
</evidence>
<evidence type="ECO:0000256" key="7">
    <source>
        <dbReference type="SAM" id="MobiDB-lite"/>
    </source>
</evidence>
<organism evidence="8">
    <name type="scientific">Scylla olivacea</name>
    <name type="common">Orange mud crab</name>
    <name type="synonym">Cancer olivacea</name>
    <dbReference type="NCBI Taxonomy" id="85551"/>
    <lineage>
        <taxon>Eukaryota</taxon>
        <taxon>Metazoa</taxon>
        <taxon>Ecdysozoa</taxon>
        <taxon>Arthropoda</taxon>
        <taxon>Crustacea</taxon>
        <taxon>Multicrustacea</taxon>
        <taxon>Malacostraca</taxon>
        <taxon>Eumalacostraca</taxon>
        <taxon>Eucarida</taxon>
        <taxon>Decapoda</taxon>
        <taxon>Pleocyemata</taxon>
        <taxon>Brachyura</taxon>
        <taxon>Eubrachyura</taxon>
        <taxon>Portunoidea</taxon>
        <taxon>Portunidae</taxon>
        <taxon>Portuninae</taxon>
        <taxon>Scylla</taxon>
    </lineage>
</organism>